<evidence type="ECO:0000259" key="1">
    <source>
        <dbReference type="SMART" id="SM00530"/>
    </source>
</evidence>
<sequence length="282" mass="30535">MRHREDEGVDGTAIELGAFLRAMRERLTPEAAGLPVTGVRRTPGLRRQEVAQLAAVSIDWYIRLEQGRVGTPGAAVLDAISAALRLSDAERAHLHLIARGAQPPRHHPAQELPASTRRILDGMPLLPAYAMDFRHDVLAANAAATAVFGDTFGSGVNTAHLVFLDPETKTGQLDWERIAREEVGALRTELAQHPGDARLLEVIAELRRESQEFATLWNDHAVGERPHGVKRIRHAQAGILTVCYDTLVPPGVTTHSLVILTPADAATETALRTLVTGENATG</sequence>
<dbReference type="Proteomes" id="UP000515512">
    <property type="component" value="Chromosome"/>
</dbReference>
<dbReference type="Pfam" id="PF13560">
    <property type="entry name" value="HTH_31"/>
    <property type="match status" value="1"/>
</dbReference>
<dbReference type="Gene3D" id="3.30.450.180">
    <property type="match status" value="1"/>
</dbReference>
<evidence type="ECO:0000313" key="3">
    <source>
        <dbReference type="Proteomes" id="UP000515512"/>
    </source>
</evidence>
<dbReference type="Gene3D" id="1.10.260.40">
    <property type="entry name" value="lambda repressor-like DNA-binding domains"/>
    <property type="match status" value="1"/>
</dbReference>
<keyword evidence="3" id="KW-1185">Reference proteome</keyword>
<dbReference type="SMART" id="SM00530">
    <property type="entry name" value="HTH_XRE"/>
    <property type="match status" value="1"/>
</dbReference>
<dbReference type="Pfam" id="PF17765">
    <property type="entry name" value="MLTR_LBD"/>
    <property type="match status" value="1"/>
</dbReference>
<dbReference type="PANTHER" id="PTHR35010">
    <property type="entry name" value="BLL4672 PROTEIN-RELATED"/>
    <property type="match status" value="1"/>
</dbReference>
<name>A0A7D6VBU8_9NOCA</name>
<dbReference type="EMBL" id="CP059399">
    <property type="protein sequence ID" value="QLY31351.1"/>
    <property type="molecule type" value="Genomic_DNA"/>
</dbReference>
<proteinExistence type="predicted"/>
<dbReference type="KEGG" id="nhu:H0264_03020"/>
<accession>A0A7D6VBU8</accession>
<dbReference type="InterPro" id="IPR001387">
    <property type="entry name" value="Cro/C1-type_HTH"/>
</dbReference>
<dbReference type="InterPro" id="IPR010982">
    <property type="entry name" value="Lambda_DNA-bd_dom_sf"/>
</dbReference>
<dbReference type="GO" id="GO:0003677">
    <property type="term" value="F:DNA binding"/>
    <property type="evidence" value="ECO:0007669"/>
    <property type="project" value="InterPro"/>
</dbReference>
<organism evidence="2 3">
    <name type="scientific">Nocardia huaxiensis</name>
    <dbReference type="NCBI Taxonomy" id="2755382"/>
    <lineage>
        <taxon>Bacteria</taxon>
        <taxon>Bacillati</taxon>
        <taxon>Actinomycetota</taxon>
        <taxon>Actinomycetes</taxon>
        <taxon>Mycobacteriales</taxon>
        <taxon>Nocardiaceae</taxon>
        <taxon>Nocardia</taxon>
    </lineage>
</organism>
<dbReference type="AlphaFoldDB" id="A0A7D6VBU8"/>
<evidence type="ECO:0000313" key="2">
    <source>
        <dbReference type="EMBL" id="QLY31351.1"/>
    </source>
</evidence>
<feature type="domain" description="HTH cro/C1-type" evidence="1">
    <location>
        <begin position="19"/>
        <end position="91"/>
    </location>
</feature>
<dbReference type="InterPro" id="IPR041413">
    <property type="entry name" value="MLTR_LBD"/>
</dbReference>
<dbReference type="SUPFAM" id="SSF47413">
    <property type="entry name" value="lambda repressor-like DNA-binding domains"/>
    <property type="match status" value="1"/>
</dbReference>
<gene>
    <name evidence="2" type="ORF">H0264_03020</name>
</gene>
<protein>
    <submittedName>
        <fullName evidence="2">Helix-turn-helix domain-containing protein</fullName>
    </submittedName>
</protein>
<dbReference type="CDD" id="cd00093">
    <property type="entry name" value="HTH_XRE"/>
    <property type="match status" value="1"/>
</dbReference>
<reference evidence="2 3" key="1">
    <citation type="submission" date="2020-07" db="EMBL/GenBank/DDBJ databases">
        <authorList>
            <person name="Zhuang K."/>
            <person name="Ran Y."/>
        </authorList>
    </citation>
    <scope>NUCLEOTIDE SEQUENCE [LARGE SCALE GENOMIC DNA]</scope>
    <source>
        <strain evidence="2 3">WCH-YHL-001</strain>
    </source>
</reference>